<evidence type="ECO:0000256" key="3">
    <source>
        <dbReference type="ARBA" id="ARBA00022553"/>
    </source>
</evidence>
<dbReference type="Gene3D" id="3.30.450.20">
    <property type="entry name" value="PAS domain"/>
    <property type="match status" value="1"/>
</dbReference>
<keyword evidence="4" id="KW-0808">Transferase</keyword>
<dbReference type="GO" id="GO:0005524">
    <property type="term" value="F:ATP binding"/>
    <property type="evidence" value="ECO:0007669"/>
    <property type="project" value="UniProtKB-KW"/>
</dbReference>
<evidence type="ECO:0000256" key="4">
    <source>
        <dbReference type="ARBA" id="ARBA00022679"/>
    </source>
</evidence>
<keyword evidence="8" id="KW-0902">Two-component regulatory system</keyword>
<dbReference type="SUPFAM" id="SSF55785">
    <property type="entry name" value="PYP-like sensor domain (PAS domain)"/>
    <property type="match status" value="1"/>
</dbReference>
<dbReference type="Pfam" id="PF00512">
    <property type="entry name" value="HisKA"/>
    <property type="match status" value="1"/>
</dbReference>
<protein>
    <recommendedName>
        <fullName evidence="2">histidine kinase</fullName>
        <ecNumber evidence="2">2.7.13.3</ecNumber>
    </recommendedName>
</protein>
<feature type="domain" description="Histidine kinase" evidence="9">
    <location>
        <begin position="154"/>
        <end position="358"/>
    </location>
</feature>
<accession>A0ABW5RRH7</accession>
<dbReference type="InterPro" id="IPR003661">
    <property type="entry name" value="HisK_dim/P_dom"/>
</dbReference>
<evidence type="ECO:0000313" key="10">
    <source>
        <dbReference type="EMBL" id="MFD2680931.1"/>
    </source>
</evidence>
<evidence type="ECO:0000259" key="9">
    <source>
        <dbReference type="PROSITE" id="PS50109"/>
    </source>
</evidence>
<dbReference type="Pfam" id="PF13426">
    <property type="entry name" value="PAS_9"/>
    <property type="match status" value="1"/>
</dbReference>
<sequence length="358" mass="40959">MRREKIRRLNSLLEIYIDTNVDKDFSVLSKKADPFFIFSRDGQLVYVNDICETLLEYSRLELLHMKLSDVFVPTALNETQTFFFEKDYKELTSFDSQVRRKLGALLDVNLTTFPILFDNEVVGTYVVLKDITLIKKERELMSEKQVAAGQLAAGIAHEIRNPITAIKGFLQLTMSEYKGKPMYFKIIESEIDRIEAILKELMVIAKPTKIKHKKLNVRLLLEQVLTLMESQALLNDIQIEKRFNLEGETVLGDENQLKQVFINYIKNAIEAMPDGGRIQVEGILLNEDSVQIRIIDQGHGIPFDTLSRINEPFFTTKEQGTGLGMSVSYKIIEEHKGDFNVKSSTDGTCIEVKLPIMP</sequence>
<comment type="catalytic activity">
    <reaction evidence="1">
        <text>ATP + protein L-histidine = ADP + protein N-phospho-L-histidine.</text>
        <dbReference type="EC" id="2.7.13.3"/>
    </reaction>
</comment>
<dbReference type="InterPro" id="IPR036890">
    <property type="entry name" value="HATPase_C_sf"/>
</dbReference>
<dbReference type="SUPFAM" id="SSF55874">
    <property type="entry name" value="ATPase domain of HSP90 chaperone/DNA topoisomerase II/histidine kinase"/>
    <property type="match status" value="1"/>
</dbReference>
<dbReference type="SUPFAM" id="SSF47384">
    <property type="entry name" value="Homodimeric domain of signal transducing histidine kinase"/>
    <property type="match status" value="1"/>
</dbReference>
<dbReference type="InterPro" id="IPR004358">
    <property type="entry name" value="Sig_transdc_His_kin-like_C"/>
</dbReference>
<dbReference type="Gene3D" id="3.30.565.10">
    <property type="entry name" value="Histidine kinase-like ATPase, C-terminal domain"/>
    <property type="match status" value="1"/>
</dbReference>
<keyword evidence="7 10" id="KW-0067">ATP-binding</keyword>
<keyword evidence="6" id="KW-0418">Kinase</keyword>
<evidence type="ECO:0000256" key="1">
    <source>
        <dbReference type="ARBA" id="ARBA00000085"/>
    </source>
</evidence>
<proteinExistence type="predicted"/>
<dbReference type="Pfam" id="PF02518">
    <property type="entry name" value="HATPase_c"/>
    <property type="match status" value="1"/>
</dbReference>
<name>A0ABW5RRH7_9BACI</name>
<reference evidence="11" key="1">
    <citation type="journal article" date="2019" name="Int. J. Syst. Evol. Microbiol.">
        <title>The Global Catalogue of Microorganisms (GCM) 10K type strain sequencing project: providing services to taxonomists for standard genome sequencing and annotation.</title>
        <authorList>
            <consortium name="The Broad Institute Genomics Platform"/>
            <consortium name="The Broad Institute Genome Sequencing Center for Infectious Disease"/>
            <person name="Wu L."/>
            <person name="Ma J."/>
        </authorList>
    </citation>
    <scope>NUCLEOTIDE SEQUENCE [LARGE SCALE GENOMIC DNA]</scope>
    <source>
        <strain evidence="11">KCTC 3913</strain>
    </source>
</reference>
<organism evidence="10 11">
    <name type="scientific">Bacillus seohaeanensis</name>
    <dbReference type="NCBI Taxonomy" id="284580"/>
    <lineage>
        <taxon>Bacteria</taxon>
        <taxon>Bacillati</taxon>
        <taxon>Bacillota</taxon>
        <taxon>Bacilli</taxon>
        <taxon>Bacillales</taxon>
        <taxon>Bacillaceae</taxon>
        <taxon>Bacillus</taxon>
    </lineage>
</organism>
<keyword evidence="3" id="KW-0597">Phosphoprotein</keyword>
<dbReference type="SMART" id="SM00388">
    <property type="entry name" value="HisKA"/>
    <property type="match status" value="1"/>
</dbReference>
<evidence type="ECO:0000256" key="6">
    <source>
        <dbReference type="ARBA" id="ARBA00022777"/>
    </source>
</evidence>
<comment type="caution">
    <text evidence="10">The sequence shown here is derived from an EMBL/GenBank/DDBJ whole genome shotgun (WGS) entry which is preliminary data.</text>
</comment>
<dbReference type="PROSITE" id="PS50109">
    <property type="entry name" value="HIS_KIN"/>
    <property type="match status" value="1"/>
</dbReference>
<dbReference type="PRINTS" id="PR00344">
    <property type="entry name" value="BCTRLSENSOR"/>
</dbReference>
<gene>
    <name evidence="10" type="ORF">ACFSUL_09270</name>
</gene>
<dbReference type="InterPro" id="IPR000014">
    <property type="entry name" value="PAS"/>
</dbReference>
<evidence type="ECO:0000256" key="7">
    <source>
        <dbReference type="ARBA" id="ARBA00022840"/>
    </source>
</evidence>
<dbReference type="EC" id="2.7.13.3" evidence="2"/>
<dbReference type="InterPro" id="IPR005467">
    <property type="entry name" value="His_kinase_dom"/>
</dbReference>
<dbReference type="InterPro" id="IPR036097">
    <property type="entry name" value="HisK_dim/P_sf"/>
</dbReference>
<dbReference type="RefSeq" id="WP_377934758.1">
    <property type="nucleotide sequence ID" value="NZ_JBHUMF010000021.1"/>
</dbReference>
<dbReference type="NCBIfam" id="TIGR00229">
    <property type="entry name" value="sensory_box"/>
    <property type="match status" value="1"/>
</dbReference>
<dbReference type="PANTHER" id="PTHR43065:SF10">
    <property type="entry name" value="PEROXIDE STRESS-ACTIVATED HISTIDINE KINASE MAK3"/>
    <property type="match status" value="1"/>
</dbReference>
<dbReference type="SMART" id="SM00387">
    <property type="entry name" value="HATPase_c"/>
    <property type="match status" value="1"/>
</dbReference>
<keyword evidence="5" id="KW-0547">Nucleotide-binding</keyword>
<dbReference type="EMBL" id="JBHUMF010000021">
    <property type="protein sequence ID" value="MFD2680931.1"/>
    <property type="molecule type" value="Genomic_DNA"/>
</dbReference>
<keyword evidence="11" id="KW-1185">Reference proteome</keyword>
<dbReference type="InterPro" id="IPR035965">
    <property type="entry name" value="PAS-like_dom_sf"/>
</dbReference>
<dbReference type="Gene3D" id="1.10.287.130">
    <property type="match status" value="1"/>
</dbReference>
<dbReference type="Proteomes" id="UP001597506">
    <property type="component" value="Unassembled WGS sequence"/>
</dbReference>
<evidence type="ECO:0000313" key="11">
    <source>
        <dbReference type="Proteomes" id="UP001597506"/>
    </source>
</evidence>
<evidence type="ECO:0000256" key="8">
    <source>
        <dbReference type="ARBA" id="ARBA00023012"/>
    </source>
</evidence>
<evidence type="ECO:0000256" key="5">
    <source>
        <dbReference type="ARBA" id="ARBA00022741"/>
    </source>
</evidence>
<dbReference type="CDD" id="cd00082">
    <property type="entry name" value="HisKA"/>
    <property type="match status" value="1"/>
</dbReference>
<dbReference type="PANTHER" id="PTHR43065">
    <property type="entry name" value="SENSOR HISTIDINE KINASE"/>
    <property type="match status" value="1"/>
</dbReference>
<dbReference type="CDD" id="cd00130">
    <property type="entry name" value="PAS"/>
    <property type="match status" value="1"/>
</dbReference>
<dbReference type="InterPro" id="IPR003594">
    <property type="entry name" value="HATPase_dom"/>
</dbReference>
<evidence type="ECO:0000256" key="2">
    <source>
        <dbReference type="ARBA" id="ARBA00012438"/>
    </source>
</evidence>